<dbReference type="PANTHER" id="PTHR46957:SF3">
    <property type="entry name" value="CYTOKINE RECEPTOR"/>
    <property type="match status" value="1"/>
</dbReference>
<dbReference type="SMART" id="SM00060">
    <property type="entry name" value="FN3"/>
    <property type="match status" value="3"/>
</dbReference>
<feature type="domain" description="Fibronectin type-III" evidence="2">
    <location>
        <begin position="9"/>
        <end position="105"/>
    </location>
</feature>
<evidence type="ECO:0000259" key="2">
    <source>
        <dbReference type="PROSITE" id="PS50853"/>
    </source>
</evidence>
<dbReference type="Pfam" id="PF00041">
    <property type="entry name" value="fn3"/>
    <property type="match status" value="3"/>
</dbReference>
<dbReference type="PROSITE" id="PS50853">
    <property type="entry name" value="FN3"/>
    <property type="match status" value="3"/>
</dbReference>
<comment type="caution">
    <text evidence="3">The sequence shown here is derived from an EMBL/GenBank/DDBJ whole genome shotgun (WGS) entry which is preliminary data.</text>
</comment>
<evidence type="ECO:0000313" key="4">
    <source>
        <dbReference type="Proteomes" id="UP001174909"/>
    </source>
</evidence>
<accession>A0AA35TXZ0</accession>
<keyword evidence="1" id="KW-0677">Repeat</keyword>
<evidence type="ECO:0000256" key="1">
    <source>
        <dbReference type="ARBA" id="ARBA00022737"/>
    </source>
</evidence>
<name>A0AA35TXZ0_GEOBA</name>
<dbReference type="InterPro" id="IPR036116">
    <property type="entry name" value="FN3_sf"/>
</dbReference>
<dbReference type="PRINTS" id="PR00014">
    <property type="entry name" value="FNTYPEIII"/>
</dbReference>
<organism evidence="3 4">
    <name type="scientific">Geodia barretti</name>
    <name type="common">Barrett's horny sponge</name>
    <dbReference type="NCBI Taxonomy" id="519541"/>
    <lineage>
        <taxon>Eukaryota</taxon>
        <taxon>Metazoa</taxon>
        <taxon>Porifera</taxon>
        <taxon>Demospongiae</taxon>
        <taxon>Heteroscleromorpha</taxon>
        <taxon>Tetractinellida</taxon>
        <taxon>Astrophorina</taxon>
        <taxon>Geodiidae</taxon>
        <taxon>Geodia</taxon>
    </lineage>
</organism>
<sequence>HYILVPSAAPVSLSVGKTSFSTITFQWGEVPCADQNGDITGYSVRYEVVRGPNTGTVVKITGGSISKTTISNLDPSTNYSIQVAAVNSAGTGEYSDSITAMTDELLLTVSVSSSNATSVTVAWTLTNGMNATSYDISYSNTNNTDCFSISNTVPGISGTSYTLTGLEEGTEYSITITATLSEGGGSGAADIRTEEGSAEVSITDSTMTAAPSAPPIDVVVRVESSTSITVQWRPVECRHQNGEVTGYWVRYGEEGSSEVQMVSGDSSG</sequence>
<protein>
    <submittedName>
        <fullName evidence="3">Receptor-type tyrosine-protein phosphatase delta</fullName>
    </submittedName>
</protein>
<reference evidence="3" key="1">
    <citation type="submission" date="2023-03" db="EMBL/GenBank/DDBJ databases">
        <authorList>
            <person name="Steffen K."/>
            <person name="Cardenas P."/>
        </authorList>
    </citation>
    <scope>NUCLEOTIDE SEQUENCE</scope>
</reference>
<dbReference type="InterPro" id="IPR050713">
    <property type="entry name" value="RTP_Phos/Ushers"/>
</dbReference>
<dbReference type="EMBL" id="CASHTH010004370">
    <property type="protein sequence ID" value="CAI8056555.1"/>
    <property type="molecule type" value="Genomic_DNA"/>
</dbReference>
<evidence type="ECO:0000313" key="3">
    <source>
        <dbReference type="EMBL" id="CAI8056555.1"/>
    </source>
</evidence>
<dbReference type="Gene3D" id="2.60.40.10">
    <property type="entry name" value="Immunoglobulins"/>
    <property type="match status" value="3"/>
</dbReference>
<dbReference type="Proteomes" id="UP001174909">
    <property type="component" value="Unassembled WGS sequence"/>
</dbReference>
<feature type="non-terminal residue" evidence="3">
    <location>
        <position position="1"/>
    </location>
</feature>
<dbReference type="InterPro" id="IPR003961">
    <property type="entry name" value="FN3_dom"/>
</dbReference>
<keyword evidence="4" id="KW-1185">Reference proteome</keyword>
<dbReference type="PANTHER" id="PTHR46957">
    <property type="entry name" value="CYTOKINE RECEPTOR"/>
    <property type="match status" value="1"/>
</dbReference>
<feature type="non-terminal residue" evidence="3">
    <location>
        <position position="268"/>
    </location>
</feature>
<feature type="domain" description="Fibronectin type-III" evidence="2">
    <location>
        <begin position="214"/>
        <end position="268"/>
    </location>
</feature>
<dbReference type="GO" id="GO:0016020">
    <property type="term" value="C:membrane"/>
    <property type="evidence" value="ECO:0007669"/>
    <property type="project" value="UniProtKB-SubCell"/>
</dbReference>
<dbReference type="InterPro" id="IPR013783">
    <property type="entry name" value="Ig-like_fold"/>
</dbReference>
<dbReference type="AlphaFoldDB" id="A0AA35TXZ0"/>
<dbReference type="FunFam" id="2.60.40.10:FF:000028">
    <property type="entry name" value="Neuronal cell adhesion molecule"/>
    <property type="match status" value="1"/>
</dbReference>
<dbReference type="CDD" id="cd00063">
    <property type="entry name" value="FN3"/>
    <property type="match status" value="3"/>
</dbReference>
<feature type="domain" description="Fibronectin type-III" evidence="2">
    <location>
        <begin position="106"/>
        <end position="200"/>
    </location>
</feature>
<gene>
    <name evidence="3" type="ORF">GBAR_LOCUS30813</name>
</gene>
<keyword evidence="3" id="KW-0675">Receptor</keyword>
<proteinExistence type="predicted"/>
<dbReference type="SUPFAM" id="SSF49265">
    <property type="entry name" value="Fibronectin type III"/>
    <property type="match status" value="2"/>
</dbReference>